<protein>
    <recommendedName>
        <fullName evidence="3">HAD family hydrolase</fullName>
    </recommendedName>
</protein>
<evidence type="ECO:0000313" key="2">
    <source>
        <dbReference type="Proteomes" id="UP001157160"/>
    </source>
</evidence>
<dbReference type="SUPFAM" id="SSF56784">
    <property type="entry name" value="HAD-like"/>
    <property type="match status" value="1"/>
</dbReference>
<sequence length="230" mass="24407">MSTAPSAPWSCILLDLDGTIADSAPGIIGSLEHMFRELGREVPSQESLLRWVGPPLLDAFRDFAGMTPAESAEALIVYRRHYLDQGAAESVMFEGMPAVFHAIREEGVPLSLATSKPELPASLIVEKFGLADYFTVLAGASADEVRSAKADVIEEALRRLGELGVDLSNPVMVGDRKHDAEGAAAHGIPTIMVGWGYGPEEERALASAFAETPADLIGLLFPHRAAAAAA</sequence>
<dbReference type="GO" id="GO:0004713">
    <property type="term" value="F:protein tyrosine kinase activity"/>
    <property type="evidence" value="ECO:0007669"/>
    <property type="project" value="TreeGrafter"/>
</dbReference>
<dbReference type="SFLD" id="SFLDG01129">
    <property type="entry name" value="C1.5:_HAD__Beta-PGM__Phosphata"/>
    <property type="match status" value="1"/>
</dbReference>
<dbReference type="InterPro" id="IPR050155">
    <property type="entry name" value="HAD-like_hydrolase_sf"/>
</dbReference>
<dbReference type="Gene3D" id="3.40.50.1000">
    <property type="entry name" value="HAD superfamily/HAD-like"/>
    <property type="match status" value="1"/>
</dbReference>
<dbReference type="PANTHER" id="PTHR43434:SF20">
    <property type="entry name" value="5'-NUCLEOTIDASE"/>
    <property type="match status" value="1"/>
</dbReference>
<name>A0AA37UF13_9MICO</name>
<dbReference type="EMBL" id="BSUL01000001">
    <property type="protein sequence ID" value="GMA29064.1"/>
    <property type="molecule type" value="Genomic_DNA"/>
</dbReference>
<dbReference type="AlphaFoldDB" id="A0AA37UF13"/>
<organism evidence="1 2">
    <name type="scientific">Arenivirga flava</name>
    <dbReference type="NCBI Taxonomy" id="1930060"/>
    <lineage>
        <taxon>Bacteria</taxon>
        <taxon>Bacillati</taxon>
        <taxon>Actinomycetota</taxon>
        <taxon>Actinomycetes</taxon>
        <taxon>Micrococcales</taxon>
        <taxon>Microbacteriaceae</taxon>
        <taxon>Arenivirga</taxon>
    </lineage>
</organism>
<evidence type="ECO:0008006" key="3">
    <source>
        <dbReference type="Google" id="ProtNLM"/>
    </source>
</evidence>
<comment type="caution">
    <text evidence="1">The sequence shown here is derived from an EMBL/GenBank/DDBJ whole genome shotgun (WGS) entry which is preliminary data.</text>
</comment>
<dbReference type="InterPro" id="IPR041492">
    <property type="entry name" value="HAD_2"/>
</dbReference>
<dbReference type="GO" id="GO:0005829">
    <property type="term" value="C:cytosol"/>
    <property type="evidence" value="ECO:0007669"/>
    <property type="project" value="TreeGrafter"/>
</dbReference>
<proteinExistence type="predicted"/>
<dbReference type="SFLD" id="SFLDS00003">
    <property type="entry name" value="Haloacid_Dehalogenase"/>
    <property type="match status" value="1"/>
</dbReference>
<dbReference type="Pfam" id="PF13419">
    <property type="entry name" value="HAD_2"/>
    <property type="match status" value="1"/>
</dbReference>
<dbReference type="RefSeq" id="WP_284232793.1">
    <property type="nucleotide sequence ID" value="NZ_BSUL01000001.1"/>
</dbReference>
<keyword evidence="2" id="KW-1185">Reference proteome</keyword>
<dbReference type="InterPro" id="IPR023214">
    <property type="entry name" value="HAD_sf"/>
</dbReference>
<dbReference type="InterPro" id="IPR023198">
    <property type="entry name" value="PGP-like_dom2"/>
</dbReference>
<dbReference type="Proteomes" id="UP001157160">
    <property type="component" value="Unassembled WGS sequence"/>
</dbReference>
<accession>A0AA37UF13</accession>
<evidence type="ECO:0000313" key="1">
    <source>
        <dbReference type="EMBL" id="GMA29064.1"/>
    </source>
</evidence>
<gene>
    <name evidence="1" type="ORF">GCM10025874_23170</name>
</gene>
<dbReference type="Gene3D" id="1.10.150.240">
    <property type="entry name" value="Putative phosphatase, domain 2"/>
    <property type="match status" value="1"/>
</dbReference>
<reference evidence="1 2" key="1">
    <citation type="journal article" date="2014" name="Int. J. Syst. Evol. Microbiol.">
        <title>Complete genome sequence of Corynebacterium casei LMG S-19264T (=DSM 44701T), isolated from a smear-ripened cheese.</title>
        <authorList>
            <consortium name="US DOE Joint Genome Institute (JGI-PGF)"/>
            <person name="Walter F."/>
            <person name="Albersmeier A."/>
            <person name="Kalinowski J."/>
            <person name="Ruckert C."/>
        </authorList>
    </citation>
    <scope>NUCLEOTIDE SEQUENCE [LARGE SCALE GENOMIC DNA]</scope>
    <source>
        <strain evidence="1 2">NBRC 112289</strain>
    </source>
</reference>
<dbReference type="PANTHER" id="PTHR43434">
    <property type="entry name" value="PHOSPHOGLYCOLATE PHOSPHATASE"/>
    <property type="match status" value="1"/>
</dbReference>
<dbReference type="InterPro" id="IPR036412">
    <property type="entry name" value="HAD-like_sf"/>
</dbReference>